<name>A0A7J9NFI7_GOSSC</name>
<dbReference type="Proteomes" id="UP000593576">
    <property type="component" value="Unassembled WGS sequence"/>
</dbReference>
<accession>A0A7J9NFI7</accession>
<protein>
    <submittedName>
        <fullName evidence="1">Uncharacterized protein</fullName>
    </submittedName>
</protein>
<evidence type="ECO:0000313" key="2">
    <source>
        <dbReference type="Proteomes" id="UP000593576"/>
    </source>
</evidence>
<dbReference type="AlphaFoldDB" id="A0A7J9NFI7"/>
<dbReference type="EMBL" id="JABFAF010280128">
    <property type="protein sequence ID" value="MBA0881948.1"/>
    <property type="molecule type" value="Genomic_DNA"/>
</dbReference>
<gene>
    <name evidence="1" type="ORF">Goshw_019103</name>
</gene>
<comment type="caution">
    <text evidence="1">The sequence shown here is derived from an EMBL/GenBank/DDBJ whole genome shotgun (WGS) entry which is preliminary data.</text>
</comment>
<sequence length="35" mass="4174">MSLNAFKKQANLLRKPLMLLLRLIVRKESTCFHME</sequence>
<organism evidence="1 2">
    <name type="scientific">Gossypium schwendimanii</name>
    <name type="common">Cotton</name>
    <dbReference type="NCBI Taxonomy" id="34291"/>
    <lineage>
        <taxon>Eukaryota</taxon>
        <taxon>Viridiplantae</taxon>
        <taxon>Streptophyta</taxon>
        <taxon>Embryophyta</taxon>
        <taxon>Tracheophyta</taxon>
        <taxon>Spermatophyta</taxon>
        <taxon>Magnoliopsida</taxon>
        <taxon>eudicotyledons</taxon>
        <taxon>Gunneridae</taxon>
        <taxon>Pentapetalae</taxon>
        <taxon>rosids</taxon>
        <taxon>malvids</taxon>
        <taxon>Malvales</taxon>
        <taxon>Malvaceae</taxon>
        <taxon>Malvoideae</taxon>
        <taxon>Gossypium</taxon>
    </lineage>
</organism>
<proteinExistence type="predicted"/>
<evidence type="ECO:0000313" key="1">
    <source>
        <dbReference type="EMBL" id="MBA0881948.1"/>
    </source>
</evidence>
<reference evidence="1 2" key="1">
    <citation type="journal article" date="2019" name="Genome Biol. Evol.">
        <title>Insights into the evolution of the New World diploid cottons (Gossypium, subgenus Houzingenia) based on genome sequencing.</title>
        <authorList>
            <person name="Grover C.E."/>
            <person name="Arick M.A. 2nd"/>
            <person name="Thrash A."/>
            <person name="Conover J.L."/>
            <person name="Sanders W.S."/>
            <person name="Peterson D.G."/>
            <person name="Frelichowski J.E."/>
            <person name="Scheffler J.A."/>
            <person name="Scheffler B.E."/>
            <person name="Wendel J.F."/>
        </authorList>
    </citation>
    <scope>NUCLEOTIDE SEQUENCE [LARGE SCALE GENOMIC DNA]</scope>
    <source>
        <strain evidence="1">1</strain>
        <tissue evidence="1">Leaf</tissue>
    </source>
</reference>
<keyword evidence="2" id="KW-1185">Reference proteome</keyword>
<dbReference type="OrthoDB" id="1082350at2759"/>